<dbReference type="PANTHER" id="PTHR45759">
    <property type="entry name" value="NUCLEOLAR GTP-BINDING PROTEIN 1"/>
    <property type="match status" value="1"/>
</dbReference>
<name>A0A2U9IUU4_9CREN</name>
<dbReference type="PROSITE" id="PS51710">
    <property type="entry name" value="G_OBG"/>
    <property type="match status" value="1"/>
</dbReference>
<protein>
    <submittedName>
        <fullName evidence="3">GTP-binding protein</fullName>
    </submittedName>
</protein>
<dbReference type="EMBL" id="CP029287">
    <property type="protein sequence ID" value="AWR99742.1"/>
    <property type="molecule type" value="Genomic_DNA"/>
</dbReference>
<sequence length="345" mass="38850">MLNPFEKIKIPPRIEDFIESESGRLRSIGGKSIREREIRRLRDYRERIDAYLQFVRSFPRVNQLHPFYRTSLEIASGSLDRVRICLSVIARNAVLAQRILAKYEDMIRRSPEERANLLMRSGFGRASSILRRSRDCVDWISKVSSELSKGKAIDPELPTIIVAGPPNAGKSTLVSKISSAKPEIANYPFTTKEIHVGHINCGVKVQVIDTPGILDRPDQERNVIEKKAVNALRNLEGLIIFLFDISQAPVYGAKEQLNLLREVKSLGKPLLVAFNKADVANEDIRKEILSKVDDKVLEISSEKGVGLDQLKGEIYNWLKSISQDPSALLDCGDIYIDPGRGPNHR</sequence>
<dbReference type="InterPro" id="IPR027417">
    <property type="entry name" value="P-loop_NTPase"/>
</dbReference>
<proteinExistence type="predicted"/>
<keyword evidence="4" id="KW-1185">Reference proteome</keyword>
<reference evidence="4" key="2">
    <citation type="submission" date="2020-03" db="EMBL/GenBank/DDBJ databases">
        <title>Complete Genome Sequences of Extremely Thermoacidophilic, Metal-Mobilizing Type-Strain Members of the Archaeal Family Sulfolobaceae: Acidianus brierleyi DSM-1651T, Acidianus sulfidivorans DSM-18786T, Metallosphaera hakonensis DSM-7519T, and Metallosphaera prunae DSM-10039T.</title>
        <authorList>
            <person name="Counts J.A."/>
            <person name="Kelly R.M."/>
        </authorList>
    </citation>
    <scope>NUCLEOTIDE SEQUENCE [LARGE SCALE GENOMIC DNA]</scope>
    <source>
        <strain evidence="4">HO1-1</strain>
    </source>
</reference>
<dbReference type="AlphaFoldDB" id="A0A2U9IUU4"/>
<gene>
    <name evidence="3" type="ORF">DFR87_08630</name>
</gene>
<dbReference type="SUPFAM" id="SSF52540">
    <property type="entry name" value="P-loop containing nucleoside triphosphate hydrolases"/>
    <property type="match status" value="1"/>
</dbReference>
<evidence type="ECO:0000259" key="2">
    <source>
        <dbReference type="PROSITE" id="PS51710"/>
    </source>
</evidence>
<dbReference type="Gene3D" id="1.20.120.1190">
    <property type="match status" value="1"/>
</dbReference>
<dbReference type="STRING" id="1293036.GCA_001315825_00865"/>
<reference evidence="3 4" key="1">
    <citation type="submission" date="2018-05" db="EMBL/GenBank/DDBJ databases">
        <title>Complete Genome Sequences of Extremely Thermoacidophilic, Metal-Mobilizing Type-Strain Members of the Archaeal Family Sulfolobaceae: Acidianus brierleyi DSM-1651T, Acidianus sulfidivorans DSM-18786T, Metallosphaera hakonensis DSM-7519T, and Metallosphaera prunae DSM-10039T.</title>
        <authorList>
            <person name="Counts J.A."/>
            <person name="Kelly R.M."/>
        </authorList>
    </citation>
    <scope>NUCLEOTIDE SEQUENCE [LARGE SCALE GENOMIC DNA]</scope>
    <source>
        <strain evidence="3 4">HO1-1</strain>
    </source>
</reference>
<dbReference type="GeneID" id="36835402"/>
<dbReference type="InterPro" id="IPR041623">
    <property type="entry name" value="NOG1_N"/>
</dbReference>
<evidence type="ECO:0000313" key="4">
    <source>
        <dbReference type="Proteomes" id="UP000247586"/>
    </source>
</evidence>
<dbReference type="CDD" id="cd01897">
    <property type="entry name" value="NOG"/>
    <property type="match status" value="1"/>
</dbReference>
<accession>A0A2U9IUU4</accession>
<reference evidence="4" key="3">
    <citation type="submission" date="2020-03" db="EMBL/GenBank/DDBJ databases">
        <title>Sequencing and Assembly of Multiple Reported Metal-Biooxidizing Members of the Extremely Thermoacidophilic Archaeal Family Sulfolobaceae.</title>
        <authorList>
            <person name="Counts J.A."/>
            <person name="Kelly R.M."/>
        </authorList>
    </citation>
    <scope>NUCLEOTIDE SEQUENCE [LARGE SCALE GENOMIC DNA]</scope>
    <source>
        <strain evidence="4">HO1-1</strain>
    </source>
</reference>
<evidence type="ECO:0000256" key="1">
    <source>
        <dbReference type="ARBA" id="ARBA00022741"/>
    </source>
</evidence>
<dbReference type="OrthoDB" id="147673at2157"/>
<dbReference type="Pfam" id="PF01926">
    <property type="entry name" value="MMR_HSR1"/>
    <property type="match status" value="1"/>
</dbReference>
<dbReference type="Gene3D" id="3.40.50.300">
    <property type="entry name" value="P-loop containing nucleotide triphosphate hydrolases"/>
    <property type="match status" value="1"/>
</dbReference>
<dbReference type="GO" id="GO:0005525">
    <property type="term" value="F:GTP binding"/>
    <property type="evidence" value="ECO:0007669"/>
    <property type="project" value="InterPro"/>
</dbReference>
<organism evidence="3 4">
    <name type="scientific">Metallosphaera hakonensis JCM 8857 = DSM 7519</name>
    <dbReference type="NCBI Taxonomy" id="1293036"/>
    <lineage>
        <taxon>Archaea</taxon>
        <taxon>Thermoproteota</taxon>
        <taxon>Thermoprotei</taxon>
        <taxon>Sulfolobales</taxon>
        <taxon>Sulfolobaceae</taxon>
        <taxon>Metallosphaera</taxon>
    </lineage>
</organism>
<dbReference type="InterPro" id="IPR005225">
    <property type="entry name" value="Small_GTP-bd"/>
</dbReference>
<evidence type="ECO:0000313" key="3">
    <source>
        <dbReference type="EMBL" id="AWR99742.1"/>
    </source>
</evidence>
<dbReference type="Proteomes" id="UP000247586">
    <property type="component" value="Chromosome"/>
</dbReference>
<dbReference type="NCBIfam" id="TIGR00231">
    <property type="entry name" value="small_GTP"/>
    <property type="match status" value="1"/>
</dbReference>
<feature type="domain" description="OBG-type G" evidence="2">
    <location>
        <begin position="158"/>
        <end position="319"/>
    </location>
</feature>
<dbReference type="Pfam" id="PF17835">
    <property type="entry name" value="NOG1_N"/>
    <property type="match status" value="1"/>
</dbReference>
<dbReference type="InterPro" id="IPR031167">
    <property type="entry name" value="G_OBG"/>
</dbReference>
<dbReference type="KEGG" id="mhk:DFR87_08630"/>
<dbReference type="PRINTS" id="PR00326">
    <property type="entry name" value="GTP1OBG"/>
</dbReference>
<dbReference type="RefSeq" id="WP_054836343.1">
    <property type="nucleotide sequence ID" value="NZ_BBBA01000003.1"/>
</dbReference>
<dbReference type="InterPro" id="IPR006073">
    <property type="entry name" value="GTP-bd"/>
</dbReference>
<keyword evidence="1" id="KW-0547">Nucleotide-binding</keyword>